<dbReference type="Proteomes" id="UP000270261">
    <property type="component" value="Unassembled WGS sequence"/>
</dbReference>
<keyword evidence="2" id="KW-0812">Transmembrane</keyword>
<dbReference type="Pfam" id="PF05145">
    <property type="entry name" value="AbrB"/>
    <property type="match status" value="1"/>
</dbReference>
<keyword evidence="2" id="KW-0472">Membrane</keyword>
<dbReference type="InterPro" id="IPR017516">
    <property type="entry name" value="AbrB_dup"/>
</dbReference>
<evidence type="ECO:0000313" key="4">
    <source>
        <dbReference type="Proteomes" id="UP000270261"/>
    </source>
</evidence>
<comment type="caution">
    <text evidence="3">The sequence shown here is derived from an EMBL/GenBank/DDBJ whole genome shotgun (WGS) entry which is preliminary data.</text>
</comment>
<dbReference type="NCBIfam" id="TIGR03082">
    <property type="entry name" value="Gneg_AbrB_dup"/>
    <property type="match status" value="2"/>
</dbReference>
<keyword evidence="2" id="KW-1133">Transmembrane helix</keyword>
<keyword evidence="4" id="KW-1185">Reference proteome</keyword>
<feature type="transmembrane region" description="Helical" evidence="2">
    <location>
        <begin position="298"/>
        <end position="319"/>
    </location>
</feature>
<dbReference type="AlphaFoldDB" id="A0A3R8NSQ0"/>
<dbReference type="InterPro" id="IPR007820">
    <property type="entry name" value="AbrB_fam"/>
</dbReference>
<protein>
    <submittedName>
        <fullName evidence="3">AbrB family transcriptional regulator</fullName>
    </submittedName>
</protein>
<organism evidence="3 4">
    <name type="scientific">Lautropia dentalis</name>
    <dbReference type="NCBI Taxonomy" id="2490857"/>
    <lineage>
        <taxon>Bacteria</taxon>
        <taxon>Pseudomonadati</taxon>
        <taxon>Pseudomonadota</taxon>
        <taxon>Betaproteobacteria</taxon>
        <taxon>Burkholderiales</taxon>
        <taxon>Burkholderiaceae</taxon>
        <taxon>Lautropia</taxon>
    </lineage>
</organism>
<dbReference type="PANTHER" id="PTHR38457">
    <property type="entry name" value="REGULATOR ABRB-RELATED"/>
    <property type="match status" value="1"/>
</dbReference>
<name>A0A3R8NSQ0_9BURK</name>
<feature type="transmembrane region" description="Helical" evidence="2">
    <location>
        <begin position="414"/>
        <end position="436"/>
    </location>
</feature>
<feature type="transmembrane region" description="Helical" evidence="2">
    <location>
        <begin position="359"/>
        <end position="382"/>
    </location>
</feature>
<feature type="compositionally biased region" description="Basic and acidic residues" evidence="1">
    <location>
        <begin position="57"/>
        <end position="67"/>
    </location>
</feature>
<gene>
    <name evidence="3" type="ORF">EHV23_01495</name>
</gene>
<feature type="transmembrane region" description="Helical" evidence="2">
    <location>
        <begin position="389"/>
        <end position="408"/>
    </location>
</feature>
<feature type="transmembrane region" description="Helical" evidence="2">
    <location>
        <begin position="237"/>
        <end position="254"/>
    </location>
</feature>
<sequence length="445" mass="47755">MPTGETTHEPTDSALVRRGPHRWPAENTDPVADPPLRHTRQSHRSPAAGCHAGRTGSLDRQHPDGTDAGRGVPAAVTKKKSPRLQKDLIRTTASYPPIFRGLLIALTGAVIANLLHTPLPWLMGPLFATAVTRVVGIDTRCPPALNKFGRWVIGLSLGVYFTPEVVDNLAGHWALILFGMFHAQILAVAGWWIYRRYGGVDSGTAWFASAVGTASEIVNMAQRAGARVDHVATAHSMRVLIVVVIVPFGVQWLWGGDAEAARAAAAASRVVHWPTLLLLMAGSLLSVQVFRRVRLPNVWMLGAFLFVAGCNLVVAHFSLPDVLSHTDLPSWLVRAGQFGVGWSFGDKYRPDFLRSAPRLLAAVALSTVCFIALSVAIGSGLAHASGEPAPALILGFMPGGIAEMTLLARSLELGVAMVTALQISRMIAVLFTTPLVHRRWIGGGR</sequence>
<feature type="transmembrane region" description="Helical" evidence="2">
    <location>
        <begin position="172"/>
        <end position="194"/>
    </location>
</feature>
<dbReference type="GO" id="GO:0010468">
    <property type="term" value="P:regulation of gene expression"/>
    <property type="evidence" value="ECO:0007669"/>
    <property type="project" value="InterPro"/>
</dbReference>
<dbReference type="EMBL" id="RRUE01000001">
    <property type="protein sequence ID" value="RRN44968.1"/>
    <property type="molecule type" value="Genomic_DNA"/>
</dbReference>
<feature type="region of interest" description="Disordered" evidence="1">
    <location>
        <begin position="1"/>
        <end position="83"/>
    </location>
</feature>
<evidence type="ECO:0000256" key="1">
    <source>
        <dbReference type="SAM" id="MobiDB-lite"/>
    </source>
</evidence>
<dbReference type="PANTHER" id="PTHR38457:SF1">
    <property type="entry name" value="REGULATOR ABRB-RELATED"/>
    <property type="match status" value="1"/>
</dbReference>
<proteinExistence type="predicted"/>
<evidence type="ECO:0000313" key="3">
    <source>
        <dbReference type="EMBL" id="RRN44968.1"/>
    </source>
</evidence>
<feature type="transmembrane region" description="Helical" evidence="2">
    <location>
        <begin position="266"/>
        <end position="286"/>
    </location>
</feature>
<evidence type="ECO:0000256" key="2">
    <source>
        <dbReference type="SAM" id="Phobius"/>
    </source>
</evidence>
<feature type="transmembrane region" description="Helical" evidence="2">
    <location>
        <begin position="88"/>
        <end position="112"/>
    </location>
</feature>
<dbReference type="GO" id="GO:0016020">
    <property type="term" value="C:membrane"/>
    <property type="evidence" value="ECO:0007669"/>
    <property type="project" value="InterPro"/>
</dbReference>
<feature type="compositionally biased region" description="Basic and acidic residues" evidence="1">
    <location>
        <begin position="1"/>
        <end position="11"/>
    </location>
</feature>
<accession>A0A3R8NSQ0</accession>
<reference evidence="3 4" key="1">
    <citation type="submission" date="2018-11" db="EMBL/GenBank/DDBJ databases">
        <title>Genome sequencing of Lautropia sp. KCOM 2505 (= ChDC F240).</title>
        <authorList>
            <person name="Kook J.-K."/>
            <person name="Park S.-N."/>
            <person name="Lim Y.K."/>
        </authorList>
    </citation>
    <scope>NUCLEOTIDE SEQUENCE [LARGE SCALE GENOMIC DNA]</scope>
    <source>
        <strain evidence="3 4">KCOM 2505</strain>
    </source>
</reference>